<dbReference type="InterPro" id="IPR037185">
    <property type="entry name" value="EmrE-like"/>
</dbReference>
<dbReference type="Proteomes" id="UP000654075">
    <property type="component" value="Unassembled WGS sequence"/>
</dbReference>
<evidence type="ECO:0000313" key="5">
    <source>
        <dbReference type="Proteomes" id="UP000654075"/>
    </source>
</evidence>
<feature type="region of interest" description="Disordered" evidence="2">
    <location>
        <begin position="1"/>
        <end position="20"/>
    </location>
</feature>
<feature type="transmembrane region" description="Helical" evidence="3">
    <location>
        <begin position="274"/>
        <end position="290"/>
    </location>
</feature>
<organism evidence="4 5">
    <name type="scientific">Polarella glacialis</name>
    <name type="common">Dinoflagellate</name>
    <dbReference type="NCBI Taxonomy" id="89957"/>
    <lineage>
        <taxon>Eukaryota</taxon>
        <taxon>Sar</taxon>
        <taxon>Alveolata</taxon>
        <taxon>Dinophyceae</taxon>
        <taxon>Suessiales</taxon>
        <taxon>Suessiaceae</taxon>
        <taxon>Polarella</taxon>
    </lineage>
</organism>
<dbReference type="OrthoDB" id="10383145at2759"/>
<evidence type="ECO:0000313" key="4">
    <source>
        <dbReference type="EMBL" id="CAE8584162.1"/>
    </source>
</evidence>
<keyword evidence="1" id="KW-0175">Coiled coil</keyword>
<name>A0A813DF12_POLGL</name>
<feature type="transmembrane region" description="Helical" evidence="3">
    <location>
        <begin position="364"/>
        <end position="382"/>
    </location>
</feature>
<feature type="transmembrane region" description="Helical" evidence="3">
    <location>
        <begin position="216"/>
        <end position="239"/>
    </location>
</feature>
<keyword evidence="5" id="KW-1185">Reference proteome</keyword>
<evidence type="ECO:0000256" key="1">
    <source>
        <dbReference type="SAM" id="Coils"/>
    </source>
</evidence>
<feature type="transmembrane region" description="Helical" evidence="3">
    <location>
        <begin position="431"/>
        <end position="453"/>
    </location>
</feature>
<keyword evidence="3" id="KW-0472">Membrane</keyword>
<protein>
    <recommendedName>
        <fullName evidence="6">EamA domain-containing protein</fullName>
    </recommendedName>
</protein>
<feature type="transmembrane region" description="Helical" evidence="3">
    <location>
        <begin position="403"/>
        <end position="425"/>
    </location>
</feature>
<accession>A0A813DF12</accession>
<dbReference type="EMBL" id="CAJNNV010001036">
    <property type="protein sequence ID" value="CAE8584162.1"/>
    <property type="molecule type" value="Genomic_DNA"/>
</dbReference>
<proteinExistence type="predicted"/>
<gene>
    <name evidence="4" type="ORF">PGLA1383_LOCUS3102</name>
</gene>
<feature type="transmembrane region" description="Helical" evidence="3">
    <location>
        <begin position="460"/>
        <end position="477"/>
    </location>
</feature>
<evidence type="ECO:0008006" key="6">
    <source>
        <dbReference type="Google" id="ProtNLM"/>
    </source>
</evidence>
<reference evidence="4" key="1">
    <citation type="submission" date="2021-02" db="EMBL/GenBank/DDBJ databases">
        <authorList>
            <person name="Dougan E. K."/>
            <person name="Rhodes N."/>
            <person name="Thang M."/>
            <person name="Chan C."/>
        </authorList>
    </citation>
    <scope>NUCLEOTIDE SEQUENCE</scope>
</reference>
<dbReference type="SUPFAM" id="SSF103481">
    <property type="entry name" value="Multidrug resistance efflux transporter EmrE"/>
    <property type="match status" value="1"/>
</dbReference>
<feature type="transmembrane region" description="Helical" evidence="3">
    <location>
        <begin position="326"/>
        <end position="344"/>
    </location>
</feature>
<feature type="transmembrane region" description="Helical" evidence="3">
    <location>
        <begin position="246"/>
        <end position="268"/>
    </location>
</feature>
<sequence>MEHLLPSHPAGQGDAPPMDFGLVHGPGSFAERMRRLGAEFDFEVRQSMDTSAQRSQHEVRLLREEVEWLHKQLEGERQQSAARLGLCAELKRQVEEVQQAHQLEIQAREYWQQEFADKEAKLAALALQEAEAAEGLPPLSSAEVKDLLRCAFWSFGSLGKRIGVEGSPADCKNIRATCTIFIYALTTLISPAVNILRTDPALLRATLGDPDWQALLPGIIAAGAVSGVGSFLGTLAFAYSPSKGSALVAIVENGVCTVSGAALIAAHYGECPPSAHYLAATLITVGILLLQKAPISDAPKTQGIQTSLGPKQMTSELPPQRLQRKAMLLAVMAGLCWGVGPLGKKYGVEGAAVGRKHVQTASSYMVYMVATNVIPVLQLVRADPILRSKTLGDAHFRRLMRGTMVCGLLSGLGGLLSTYAFTFTYDDNCGAVVSMIENGVYTVAGSLLIALVYNEHPSGRQLYCGLLVLFGILVSTLG</sequence>
<feature type="transmembrane region" description="Helical" evidence="3">
    <location>
        <begin position="176"/>
        <end position="196"/>
    </location>
</feature>
<dbReference type="AlphaFoldDB" id="A0A813DF12"/>
<keyword evidence="3" id="KW-1133">Transmembrane helix</keyword>
<evidence type="ECO:0000256" key="2">
    <source>
        <dbReference type="SAM" id="MobiDB-lite"/>
    </source>
</evidence>
<comment type="caution">
    <text evidence="4">The sequence shown here is derived from an EMBL/GenBank/DDBJ whole genome shotgun (WGS) entry which is preliminary data.</text>
</comment>
<evidence type="ECO:0000256" key="3">
    <source>
        <dbReference type="SAM" id="Phobius"/>
    </source>
</evidence>
<keyword evidence="3" id="KW-0812">Transmembrane</keyword>
<feature type="coiled-coil region" evidence="1">
    <location>
        <begin position="59"/>
        <end position="107"/>
    </location>
</feature>